<evidence type="ECO:0000313" key="2">
    <source>
        <dbReference type="EMBL" id="CAL8103679.1"/>
    </source>
</evidence>
<keyword evidence="1" id="KW-0732">Signal</keyword>
<proteinExistence type="predicted"/>
<gene>
    <name evidence="2" type="ORF">ODALV1_LOCUS11522</name>
</gene>
<name>A0ABP1QLE2_9HEXA</name>
<organism evidence="2 3">
    <name type="scientific">Orchesella dallaii</name>
    <dbReference type="NCBI Taxonomy" id="48710"/>
    <lineage>
        <taxon>Eukaryota</taxon>
        <taxon>Metazoa</taxon>
        <taxon>Ecdysozoa</taxon>
        <taxon>Arthropoda</taxon>
        <taxon>Hexapoda</taxon>
        <taxon>Collembola</taxon>
        <taxon>Entomobryomorpha</taxon>
        <taxon>Entomobryoidea</taxon>
        <taxon>Orchesellidae</taxon>
        <taxon>Orchesellinae</taxon>
        <taxon>Orchesella</taxon>
    </lineage>
</organism>
<accession>A0ABP1QLE2</accession>
<protein>
    <submittedName>
        <fullName evidence="2">Uncharacterized protein</fullName>
    </submittedName>
</protein>
<evidence type="ECO:0000313" key="3">
    <source>
        <dbReference type="Proteomes" id="UP001642540"/>
    </source>
</evidence>
<dbReference type="EMBL" id="CAXLJM020000035">
    <property type="protein sequence ID" value="CAL8103679.1"/>
    <property type="molecule type" value="Genomic_DNA"/>
</dbReference>
<keyword evidence="3" id="KW-1185">Reference proteome</keyword>
<comment type="caution">
    <text evidence="2">The sequence shown here is derived from an EMBL/GenBank/DDBJ whole genome shotgun (WGS) entry which is preliminary data.</text>
</comment>
<evidence type="ECO:0000256" key="1">
    <source>
        <dbReference type="SAM" id="SignalP"/>
    </source>
</evidence>
<reference evidence="2 3" key="1">
    <citation type="submission" date="2024-08" db="EMBL/GenBank/DDBJ databases">
        <authorList>
            <person name="Cucini C."/>
            <person name="Frati F."/>
        </authorList>
    </citation>
    <scope>NUCLEOTIDE SEQUENCE [LARGE SCALE GENOMIC DNA]</scope>
</reference>
<sequence>MKSIILILVLGCSFSALAIRQKPENRLSLSSLSPIQKFGVFAASNLIKDNTISKTLAWSDFFDETDPLPYIDYFYVDFRSLLLQSIKVTEEPVLPELDWSYRFDACGSWVCIDYFFTLTSAETILQGQKQISSANEVTPNSFTNRFHVPHLQWHSLKFLFNITDHEVNEQHLNEDLYVALHNLTIVTSANYEYVPELGVQVRNLSIDFSLGYFRSNIENISIVRADGSVEISDPIKSDVTEDVVQTWIDYKEEYELSLQFRTNCLLSAFRSDPRCVYDGDYDEADFNRAYEYIAENILQLFGTVVLGSMDRR</sequence>
<dbReference type="Proteomes" id="UP001642540">
    <property type="component" value="Unassembled WGS sequence"/>
</dbReference>
<feature type="signal peptide" evidence="1">
    <location>
        <begin position="1"/>
        <end position="18"/>
    </location>
</feature>
<feature type="chain" id="PRO_5045981163" evidence="1">
    <location>
        <begin position="19"/>
        <end position="312"/>
    </location>
</feature>